<accession>A0A099YY34</accession>
<dbReference type="GO" id="GO:0007508">
    <property type="term" value="P:larval heart development"/>
    <property type="evidence" value="ECO:0007669"/>
    <property type="project" value="TreeGrafter"/>
</dbReference>
<dbReference type="AlphaFoldDB" id="A0A099YY34"/>
<dbReference type="PANTHER" id="PTHR33395">
    <property type="entry name" value="TRANSCRIPTASE, PUTATIVE-RELATED-RELATED"/>
    <property type="match status" value="1"/>
</dbReference>
<protein>
    <submittedName>
        <fullName evidence="1">Uncharacterized protein</fullName>
    </submittedName>
</protein>
<evidence type="ECO:0000313" key="2">
    <source>
        <dbReference type="Proteomes" id="UP000053641"/>
    </source>
</evidence>
<evidence type="ECO:0000313" key="1">
    <source>
        <dbReference type="EMBL" id="KGL75094.1"/>
    </source>
</evidence>
<proteinExistence type="predicted"/>
<dbReference type="Proteomes" id="UP000053641">
    <property type="component" value="Unassembled WGS sequence"/>
</dbReference>
<reference evidence="1 2" key="1">
    <citation type="submission" date="2014-06" db="EMBL/GenBank/DDBJ databases">
        <title>Genome evolution of avian class.</title>
        <authorList>
            <person name="Zhang G."/>
            <person name="Li C."/>
        </authorList>
    </citation>
    <scope>NUCLEOTIDE SEQUENCE [LARGE SCALE GENOMIC DNA]</scope>
    <source>
        <strain evidence="1">BGI_N309</strain>
    </source>
</reference>
<gene>
    <name evidence="1" type="ORF">N309_08010</name>
</gene>
<organism evidence="1 2">
    <name type="scientific">Tinamus guttatus</name>
    <name type="common">White-throated tinamou</name>
    <dbReference type="NCBI Taxonomy" id="94827"/>
    <lineage>
        <taxon>Eukaryota</taxon>
        <taxon>Metazoa</taxon>
        <taxon>Chordata</taxon>
        <taxon>Craniata</taxon>
        <taxon>Vertebrata</taxon>
        <taxon>Euteleostomi</taxon>
        <taxon>Archelosauria</taxon>
        <taxon>Archosauria</taxon>
        <taxon>Dinosauria</taxon>
        <taxon>Saurischia</taxon>
        <taxon>Theropoda</taxon>
        <taxon>Coelurosauria</taxon>
        <taxon>Aves</taxon>
        <taxon>Palaeognathae</taxon>
        <taxon>Tinamiformes</taxon>
        <taxon>Tinamidae</taxon>
        <taxon>Tinamus</taxon>
    </lineage>
</organism>
<feature type="non-terminal residue" evidence="1">
    <location>
        <position position="183"/>
    </location>
</feature>
<dbReference type="GO" id="GO:0031012">
    <property type="term" value="C:extracellular matrix"/>
    <property type="evidence" value="ECO:0007669"/>
    <property type="project" value="TreeGrafter"/>
</dbReference>
<feature type="non-terminal residue" evidence="1">
    <location>
        <position position="1"/>
    </location>
</feature>
<name>A0A099YY34_TINGU</name>
<dbReference type="PANTHER" id="PTHR33395:SF22">
    <property type="entry name" value="REVERSE TRANSCRIPTASE DOMAIN-CONTAINING PROTEIN"/>
    <property type="match status" value="1"/>
</dbReference>
<sequence>RGAGKAVSSVATMGFKRTNFGLFRDALGRIPWARALEGRGAQESWLVFKQHFLHAQQQCIPVCKKAGRGGRRPAWMSKELVAMLKEKEEVYRMWKKGQAPWEKYRNVVRECRDATRKAKARLECNLARDVKNNKKNFFKYINSKRKIRENVGPLVNGMRTLVTNNTEKAELLNAFFASVFTKG</sequence>
<dbReference type="EMBL" id="KL887648">
    <property type="protein sequence ID" value="KGL75094.1"/>
    <property type="molecule type" value="Genomic_DNA"/>
</dbReference>
<keyword evidence="2" id="KW-1185">Reference proteome</keyword>
<dbReference type="GO" id="GO:0061343">
    <property type="term" value="P:cell adhesion involved in heart morphogenesis"/>
    <property type="evidence" value="ECO:0007669"/>
    <property type="project" value="TreeGrafter"/>
</dbReference>